<keyword evidence="13" id="KW-1185">Reference proteome</keyword>
<dbReference type="EMBL" id="CAJOBH010231157">
    <property type="protein sequence ID" value="CAF5072139.1"/>
    <property type="molecule type" value="Genomic_DNA"/>
</dbReference>
<evidence type="ECO:0000313" key="5">
    <source>
        <dbReference type="EMBL" id="CAF2063295.1"/>
    </source>
</evidence>
<dbReference type="EMBL" id="CAJOBF010005340">
    <property type="protein sequence ID" value="CAF4171553.1"/>
    <property type="molecule type" value="Genomic_DNA"/>
</dbReference>
<dbReference type="EMBL" id="CAJNRE010016333">
    <property type="protein sequence ID" value="CAF2145461.1"/>
    <property type="molecule type" value="Genomic_DNA"/>
</dbReference>
<feature type="transmembrane region" description="Helical" evidence="1">
    <location>
        <begin position="21"/>
        <end position="40"/>
    </location>
</feature>
<evidence type="ECO:0000313" key="2">
    <source>
        <dbReference type="EMBL" id="CAF1581159.1"/>
    </source>
</evidence>
<dbReference type="Proteomes" id="UP000681720">
    <property type="component" value="Unassembled WGS sequence"/>
</dbReference>
<dbReference type="Proteomes" id="UP000663834">
    <property type="component" value="Unassembled WGS sequence"/>
</dbReference>
<evidence type="ECO:0000313" key="13">
    <source>
        <dbReference type="Proteomes" id="UP000663866"/>
    </source>
</evidence>
<dbReference type="EMBL" id="CAJOBI010335106">
    <property type="protein sequence ID" value="CAF5204661.1"/>
    <property type="molecule type" value="Genomic_DNA"/>
</dbReference>
<keyword evidence="1" id="KW-0472">Membrane</keyword>
<evidence type="ECO:0000313" key="11">
    <source>
        <dbReference type="EMBL" id="CAF5204661.1"/>
    </source>
</evidence>
<dbReference type="Proteomes" id="UP000663824">
    <property type="component" value="Unassembled WGS sequence"/>
</dbReference>
<reference evidence="3" key="1">
    <citation type="submission" date="2021-02" db="EMBL/GenBank/DDBJ databases">
        <authorList>
            <person name="Nowell W R."/>
        </authorList>
    </citation>
    <scope>NUCLEOTIDE SEQUENCE</scope>
</reference>
<dbReference type="EMBL" id="CAJNRG010003551">
    <property type="protein sequence ID" value="CAF2058566.1"/>
    <property type="molecule type" value="Genomic_DNA"/>
</dbReference>
<dbReference type="EMBL" id="CAJOBG010004885">
    <property type="protein sequence ID" value="CAF4130417.1"/>
    <property type="molecule type" value="Genomic_DNA"/>
</dbReference>
<evidence type="ECO:0000313" key="8">
    <source>
        <dbReference type="EMBL" id="CAF4171553.1"/>
    </source>
</evidence>
<organism evidence="3 12">
    <name type="scientific">Rotaria magnacalcarata</name>
    <dbReference type="NCBI Taxonomy" id="392030"/>
    <lineage>
        <taxon>Eukaryota</taxon>
        <taxon>Metazoa</taxon>
        <taxon>Spiralia</taxon>
        <taxon>Gnathifera</taxon>
        <taxon>Rotifera</taxon>
        <taxon>Eurotatoria</taxon>
        <taxon>Bdelloidea</taxon>
        <taxon>Philodinida</taxon>
        <taxon>Philodinidae</taxon>
        <taxon>Rotaria</taxon>
    </lineage>
</organism>
<evidence type="ECO:0000313" key="3">
    <source>
        <dbReference type="EMBL" id="CAF1671133.1"/>
    </source>
</evidence>
<keyword evidence="1" id="KW-0812">Transmembrane</keyword>
<evidence type="ECO:0000313" key="6">
    <source>
        <dbReference type="EMBL" id="CAF2145461.1"/>
    </source>
</evidence>
<evidence type="ECO:0000313" key="7">
    <source>
        <dbReference type="EMBL" id="CAF4130417.1"/>
    </source>
</evidence>
<dbReference type="SUPFAM" id="SSF81321">
    <property type="entry name" value="Family A G protein-coupled receptor-like"/>
    <property type="match status" value="1"/>
</dbReference>
<feature type="transmembrane region" description="Helical" evidence="1">
    <location>
        <begin position="108"/>
        <end position="128"/>
    </location>
</feature>
<name>A0A816GAC7_9BILA</name>
<gene>
    <name evidence="9" type="ORF">BYL167_LOCUS60737</name>
    <name evidence="2" type="ORF">CJN711_LOCUS32995</name>
    <name evidence="10" type="ORF">GIL414_LOCUS72747</name>
    <name evidence="3" type="ORF">KQP761_LOCUS34276</name>
    <name evidence="6" type="ORF">MBJ925_LOCUS30224</name>
    <name evidence="7" type="ORF">OVN521_LOCUS22479</name>
    <name evidence="11" type="ORF">SMN809_LOCUS76540</name>
    <name evidence="8" type="ORF">UXM345_LOCUS26309</name>
    <name evidence="5" type="ORF">WKI299_LOCUS12570</name>
    <name evidence="4" type="ORF">XDN619_LOCUS10166</name>
</gene>
<proteinExistence type="predicted"/>
<accession>A0A816GAC7</accession>
<dbReference type="OrthoDB" id="10324728at2759"/>
<feature type="transmembrane region" description="Helical" evidence="1">
    <location>
        <begin position="61"/>
        <end position="88"/>
    </location>
</feature>
<comment type="caution">
    <text evidence="3">The sequence shown here is derived from an EMBL/GenBank/DDBJ whole genome shotgun (WGS) entry which is preliminary data.</text>
</comment>
<evidence type="ECO:0000313" key="9">
    <source>
        <dbReference type="EMBL" id="CAF5072139.1"/>
    </source>
</evidence>
<dbReference type="EMBL" id="CAJNRF010004674">
    <property type="protein sequence ID" value="CAF2063295.1"/>
    <property type="molecule type" value="Genomic_DNA"/>
</dbReference>
<evidence type="ECO:0000313" key="12">
    <source>
        <dbReference type="Proteomes" id="UP000663834"/>
    </source>
</evidence>
<dbReference type="Proteomes" id="UP000663887">
    <property type="component" value="Unassembled WGS sequence"/>
</dbReference>
<dbReference type="Proteomes" id="UP000676336">
    <property type="component" value="Unassembled WGS sequence"/>
</dbReference>
<dbReference type="Proteomes" id="UP000681967">
    <property type="component" value="Unassembled WGS sequence"/>
</dbReference>
<dbReference type="Gene3D" id="1.20.1070.10">
    <property type="entry name" value="Rhodopsin 7-helix transmembrane proteins"/>
    <property type="match status" value="1"/>
</dbReference>
<dbReference type="Proteomes" id="UP000663856">
    <property type="component" value="Unassembled WGS sequence"/>
</dbReference>
<dbReference type="EMBL" id="CAJOBJ010337055">
    <property type="protein sequence ID" value="CAF5190259.1"/>
    <property type="molecule type" value="Genomic_DNA"/>
</dbReference>
<evidence type="ECO:0000313" key="10">
    <source>
        <dbReference type="EMBL" id="CAF5190259.1"/>
    </source>
</evidence>
<dbReference type="AlphaFoldDB" id="A0A816GAC7"/>
<evidence type="ECO:0000313" key="4">
    <source>
        <dbReference type="EMBL" id="CAF2058566.1"/>
    </source>
</evidence>
<dbReference type="Proteomes" id="UP000663866">
    <property type="component" value="Unassembled WGS sequence"/>
</dbReference>
<sequence length="148" mass="17154">MYTCGGPCYLFDVRVSAFDKLAHIFVPVVGTIFVSSILLWRIIRQKQRIEQQNTWKNNRRITWQILSVCCLHTVAWGPIVTIMLMVLFSPVSNPGLVHVLINWFPCSYFLVILIYPFICLIGLTKIWLDVCKSLRRQLRLIKNTAGLE</sequence>
<keyword evidence="1" id="KW-1133">Transmembrane helix</keyword>
<protein>
    <recommendedName>
        <fullName evidence="14">G-protein coupled receptors family 1 profile domain-containing protein</fullName>
    </recommendedName>
</protein>
<evidence type="ECO:0008006" key="14">
    <source>
        <dbReference type="Google" id="ProtNLM"/>
    </source>
</evidence>
<dbReference type="EMBL" id="CAJNOV010015908">
    <property type="protein sequence ID" value="CAF1581159.1"/>
    <property type="molecule type" value="Genomic_DNA"/>
</dbReference>
<dbReference type="Proteomes" id="UP000663842">
    <property type="component" value="Unassembled WGS sequence"/>
</dbReference>
<evidence type="ECO:0000256" key="1">
    <source>
        <dbReference type="SAM" id="Phobius"/>
    </source>
</evidence>
<dbReference type="EMBL" id="CAJNOW010019217">
    <property type="protein sequence ID" value="CAF1671133.1"/>
    <property type="molecule type" value="Genomic_DNA"/>
</dbReference>
<dbReference type="Proteomes" id="UP000663855">
    <property type="component" value="Unassembled WGS sequence"/>
</dbReference>